<accession>A0A4V3JJ18</accession>
<reference evidence="1" key="1">
    <citation type="journal article" date="2019" name="PLoS Negl. Trop. Dis.">
        <title>Revisiting the worldwide diversity of Leptospira species in the environment.</title>
        <authorList>
            <person name="Vincent A.T."/>
            <person name="Schiettekatte O."/>
            <person name="Bourhy P."/>
            <person name="Veyrier F.J."/>
            <person name="Picardeau M."/>
        </authorList>
    </citation>
    <scope>NUCLEOTIDE SEQUENCE [LARGE SCALE GENOMIC DNA]</scope>
    <source>
        <strain evidence="1">201800287</strain>
    </source>
</reference>
<keyword evidence="2" id="KW-1185">Reference proteome</keyword>
<name>A0A4V3JJ18_9LEPT</name>
<proteinExistence type="predicted"/>
<evidence type="ECO:0000313" key="2">
    <source>
        <dbReference type="Proteomes" id="UP000298009"/>
    </source>
</evidence>
<dbReference type="Proteomes" id="UP000298009">
    <property type="component" value="Unassembled WGS sequence"/>
</dbReference>
<dbReference type="OrthoDB" id="324356at2"/>
<dbReference type="EMBL" id="RQFK01000033">
    <property type="protein sequence ID" value="TGK78316.1"/>
    <property type="molecule type" value="Genomic_DNA"/>
</dbReference>
<comment type="caution">
    <text evidence="1">The sequence shown here is derived from an EMBL/GenBank/DDBJ whole genome shotgun (WGS) entry which is preliminary data.</text>
</comment>
<sequence>MIVSDFIKRILDYGTKQYGLHYNEFVLFGVRGYSVIDGSMVKNDDKIDEYNDLIFLLGTNSIPRYYIATMDPGLTWLRKAMNPLGTARLKEGLYKYKIGIHRGHPALTQYASVTVLRYKEHTGDQPWISWKDEKPSIFQTGWFGIDIHAKGGNTAKVGVTSAGCSVIDSTWEGTVWKEFFSLLKSASHVQNFYYYAVLDQATVEKLIVSDI</sequence>
<protein>
    <submittedName>
        <fullName evidence="1">Uncharacterized protein</fullName>
    </submittedName>
</protein>
<dbReference type="AlphaFoldDB" id="A0A4V3JJ18"/>
<gene>
    <name evidence="1" type="ORF">EHQ24_17325</name>
</gene>
<organism evidence="1 2">
    <name type="scientific">Leptospira noumeaensis</name>
    <dbReference type="NCBI Taxonomy" id="2484964"/>
    <lineage>
        <taxon>Bacteria</taxon>
        <taxon>Pseudomonadati</taxon>
        <taxon>Spirochaetota</taxon>
        <taxon>Spirochaetia</taxon>
        <taxon>Leptospirales</taxon>
        <taxon>Leptospiraceae</taxon>
        <taxon>Leptospira</taxon>
    </lineage>
</organism>
<dbReference type="RefSeq" id="WP_135602884.1">
    <property type="nucleotide sequence ID" value="NZ_RQFK01000033.1"/>
</dbReference>
<evidence type="ECO:0000313" key="1">
    <source>
        <dbReference type="EMBL" id="TGK78316.1"/>
    </source>
</evidence>